<comment type="caution">
    <text evidence="3">The sequence shown here is derived from an EMBL/GenBank/DDBJ whole genome shotgun (WGS) entry which is preliminary data.</text>
</comment>
<reference evidence="3 4" key="1">
    <citation type="submission" date="2020-08" db="EMBL/GenBank/DDBJ databases">
        <title>Genomic Encyclopedia of Type Strains, Phase IV (KMG-IV): sequencing the most valuable type-strain genomes for metagenomic binning, comparative biology and taxonomic classification.</title>
        <authorList>
            <person name="Goeker M."/>
        </authorList>
    </citation>
    <scope>NUCLEOTIDE SEQUENCE [LARGE SCALE GENOMIC DNA]</scope>
    <source>
        <strain evidence="3 4">DSM 102238</strain>
    </source>
</reference>
<dbReference type="SUPFAM" id="SSF55347">
    <property type="entry name" value="Glyceraldehyde-3-phosphate dehydrogenase-like, C-terminal domain"/>
    <property type="match status" value="1"/>
</dbReference>
<evidence type="ECO:0000259" key="2">
    <source>
        <dbReference type="Pfam" id="PF22725"/>
    </source>
</evidence>
<dbReference type="InterPro" id="IPR051450">
    <property type="entry name" value="Gfo/Idh/MocA_Oxidoreductases"/>
</dbReference>
<sequence length="353" mass="37830">MTAIAVLGAGLIGREHAELVASHASASLAAIADPSPQAQALAARLCVPHYRDYETMLDEVRPAGAIIALPNHLHAPAALACIARGIACLVEKPVADDLAAARRLAEAAERADVPVLVGHHRRHSPDIHAAKRAIEAGELGAVVAVSGMTLFDKPDGYFDVEWRRSVGGGVLLINLIHDIDVLRHLVGEIESVRAFTSNAHRGLAVEDTASIAIRFVNGALGTFVISDNAVSPWAWEYTSGQALYHPSEPGPYLFLSGRKGALSVSDLYLWRHAKESDHWQDRLVRESRSGDGSRTYVNQLDHFLAVVQRQAKPLVDARDGMATLAVTLAVDRAAQEDRTVTLAEMLAEGAEAA</sequence>
<dbReference type="SUPFAM" id="SSF51735">
    <property type="entry name" value="NAD(P)-binding Rossmann-fold domains"/>
    <property type="match status" value="1"/>
</dbReference>
<dbReference type="InterPro" id="IPR036291">
    <property type="entry name" value="NAD(P)-bd_dom_sf"/>
</dbReference>
<dbReference type="RefSeq" id="WP_210291895.1">
    <property type="nucleotide sequence ID" value="NZ_JACIEK010000016.1"/>
</dbReference>
<dbReference type="PANTHER" id="PTHR43377">
    <property type="entry name" value="BILIVERDIN REDUCTASE A"/>
    <property type="match status" value="1"/>
</dbReference>
<evidence type="ECO:0000259" key="1">
    <source>
        <dbReference type="Pfam" id="PF01408"/>
    </source>
</evidence>
<evidence type="ECO:0000313" key="4">
    <source>
        <dbReference type="Proteomes" id="UP000542776"/>
    </source>
</evidence>
<dbReference type="EMBL" id="JACIEK010000016">
    <property type="protein sequence ID" value="MBB4000187.1"/>
    <property type="molecule type" value="Genomic_DNA"/>
</dbReference>
<dbReference type="Proteomes" id="UP000542776">
    <property type="component" value="Unassembled WGS sequence"/>
</dbReference>
<proteinExistence type="predicted"/>
<feature type="domain" description="Gfo/Idh/MocA-like oxidoreductase N-terminal" evidence="1">
    <location>
        <begin position="4"/>
        <end position="119"/>
    </location>
</feature>
<accession>A0A7W6H806</accession>
<dbReference type="Pfam" id="PF01408">
    <property type="entry name" value="GFO_IDH_MocA"/>
    <property type="match status" value="1"/>
</dbReference>
<dbReference type="GO" id="GO:0000166">
    <property type="term" value="F:nucleotide binding"/>
    <property type="evidence" value="ECO:0007669"/>
    <property type="project" value="InterPro"/>
</dbReference>
<evidence type="ECO:0000313" key="3">
    <source>
        <dbReference type="EMBL" id="MBB4000187.1"/>
    </source>
</evidence>
<feature type="domain" description="GFO/IDH/MocA-like oxidoreductase" evidence="2">
    <location>
        <begin position="128"/>
        <end position="233"/>
    </location>
</feature>
<keyword evidence="4" id="KW-1185">Reference proteome</keyword>
<dbReference type="Gene3D" id="3.30.360.10">
    <property type="entry name" value="Dihydrodipicolinate Reductase, domain 2"/>
    <property type="match status" value="1"/>
</dbReference>
<name>A0A7W6H806_9HYPH</name>
<dbReference type="InterPro" id="IPR000683">
    <property type="entry name" value="Gfo/Idh/MocA-like_OxRdtase_N"/>
</dbReference>
<dbReference type="PANTHER" id="PTHR43377:SF8">
    <property type="entry name" value="BLR3664 PROTEIN"/>
    <property type="match status" value="1"/>
</dbReference>
<organism evidence="3 4">
    <name type="scientific">Aureimonas pseudogalii</name>
    <dbReference type="NCBI Taxonomy" id="1744844"/>
    <lineage>
        <taxon>Bacteria</taxon>
        <taxon>Pseudomonadati</taxon>
        <taxon>Pseudomonadota</taxon>
        <taxon>Alphaproteobacteria</taxon>
        <taxon>Hyphomicrobiales</taxon>
        <taxon>Aurantimonadaceae</taxon>
        <taxon>Aureimonas</taxon>
    </lineage>
</organism>
<protein>
    <submittedName>
        <fullName evidence="3">Putative dehydrogenase</fullName>
    </submittedName>
</protein>
<dbReference type="InterPro" id="IPR055170">
    <property type="entry name" value="GFO_IDH_MocA-like_dom"/>
</dbReference>
<gene>
    <name evidence="3" type="ORF">GGR04_004063</name>
</gene>
<dbReference type="AlphaFoldDB" id="A0A7W6H806"/>
<dbReference type="Gene3D" id="3.40.50.720">
    <property type="entry name" value="NAD(P)-binding Rossmann-like Domain"/>
    <property type="match status" value="1"/>
</dbReference>
<dbReference type="Pfam" id="PF22725">
    <property type="entry name" value="GFO_IDH_MocA_C3"/>
    <property type="match status" value="1"/>
</dbReference>